<keyword evidence="2" id="KW-1185">Reference proteome</keyword>
<dbReference type="InterPro" id="IPR029044">
    <property type="entry name" value="Nucleotide-diphossugar_trans"/>
</dbReference>
<dbReference type="Gene3D" id="3.90.550.10">
    <property type="entry name" value="Spore Coat Polysaccharide Biosynthesis Protein SpsA, Chain A"/>
    <property type="match status" value="1"/>
</dbReference>
<name>A0ABS5Z7Z5_9GAMM</name>
<dbReference type="RefSeq" id="WP_215818332.1">
    <property type="nucleotide sequence ID" value="NZ_JAGSOY010000005.1"/>
</dbReference>
<evidence type="ECO:0008006" key="3">
    <source>
        <dbReference type="Google" id="ProtNLM"/>
    </source>
</evidence>
<proteinExistence type="predicted"/>
<gene>
    <name evidence="1" type="ORF">KCG35_03760</name>
</gene>
<dbReference type="EMBL" id="JAGSOY010000005">
    <property type="protein sequence ID" value="MBU2710168.1"/>
    <property type="molecule type" value="Genomic_DNA"/>
</dbReference>
<dbReference type="Proteomes" id="UP000690515">
    <property type="component" value="Unassembled WGS sequence"/>
</dbReference>
<organism evidence="1 2">
    <name type="scientific">Zooshikella harenae</name>
    <dbReference type="NCBI Taxonomy" id="2827238"/>
    <lineage>
        <taxon>Bacteria</taxon>
        <taxon>Pseudomonadati</taxon>
        <taxon>Pseudomonadota</taxon>
        <taxon>Gammaproteobacteria</taxon>
        <taxon>Oceanospirillales</taxon>
        <taxon>Zooshikellaceae</taxon>
        <taxon>Zooshikella</taxon>
    </lineage>
</organism>
<evidence type="ECO:0000313" key="1">
    <source>
        <dbReference type="EMBL" id="MBU2710168.1"/>
    </source>
</evidence>
<comment type="caution">
    <text evidence="1">The sequence shown here is derived from an EMBL/GenBank/DDBJ whole genome shotgun (WGS) entry which is preliminary data.</text>
</comment>
<dbReference type="SUPFAM" id="SSF53448">
    <property type="entry name" value="Nucleotide-diphospho-sugar transferases"/>
    <property type="match status" value="1"/>
</dbReference>
<sequence length="430" mass="49138">MSSLVQQYLQKYAETEAQQIQPTIQTRQFNSVLVVPCFNEPLQLLERLLQPLHIEDNWLIVLVINAPSNVSSTQLNNNHKLLNQLNIDHKTNQNSLVPFKNYWLYVINRSAESNLIPVKAGVGLARKIGADIACHLIHQGIVQLPWIFSTDMDAVLPGNYLKQVIEYPLASNNCSAFIYNYQHQADTCSLTVSQQLYDIRLRYYVLGLRWAGSPYAFHTIGSLLAIHSEAYAKVRGFPCRNAGEDFYCLNKLTKVGQIISLKGQPIIIDARLSDRVPFGTGPALQSISTLNEPKTDYLYYNPECFNALKKLLSVFKTENTLTSESLKKQFDHLPQYIIDTLSTLKIHQFEKHITQQKLTGKKLKEHFHHWFDGFKTLKLIHCLRDNHFPSLPLSELQQHPLFQQLTSITVNTSLSPAELEKQLALKELQE</sequence>
<accession>A0ABS5Z7Z5</accession>
<protein>
    <recommendedName>
        <fullName evidence="3">Glycosyltransferase family 2 protein</fullName>
    </recommendedName>
</protein>
<evidence type="ECO:0000313" key="2">
    <source>
        <dbReference type="Proteomes" id="UP000690515"/>
    </source>
</evidence>
<reference evidence="1 2" key="1">
    <citation type="submission" date="2021-04" db="EMBL/GenBank/DDBJ databases">
        <authorList>
            <person name="Pira H."/>
            <person name="Risdian C."/>
            <person name="Wink J."/>
        </authorList>
    </citation>
    <scope>NUCLEOTIDE SEQUENCE [LARGE SCALE GENOMIC DNA]</scope>
    <source>
        <strain evidence="1 2">WH53</strain>
    </source>
</reference>